<gene>
    <name evidence="1" type="ORF">DHETER_LOCUS6899</name>
</gene>
<protein>
    <submittedName>
        <fullName evidence="1">9510_t:CDS:1</fullName>
    </submittedName>
</protein>
<organism evidence="1 2">
    <name type="scientific">Dentiscutata heterogama</name>
    <dbReference type="NCBI Taxonomy" id="1316150"/>
    <lineage>
        <taxon>Eukaryota</taxon>
        <taxon>Fungi</taxon>
        <taxon>Fungi incertae sedis</taxon>
        <taxon>Mucoromycota</taxon>
        <taxon>Glomeromycotina</taxon>
        <taxon>Glomeromycetes</taxon>
        <taxon>Diversisporales</taxon>
        <taxon>Gigasporaceae</taxon>
        <taxon>Dentiscutata</taxon>
    </lineage>
</organism>
<sequence length="292" mass="34700">MAKDKKELENRLKYISKKRFYPKNFYFYSDFGSSKTTIIQRLVKELAKGREACKKANDQKYFDNYNNNEIIYKHELSHDTWKFQDLLNLCEKDKCVIGRKNKKPVEVVSKYNIFSAQDPFQDIFTFRKHVFDQEEIKSLESKIALYRRFSKSRAGDLLNFINGRFDIKFAENISLEEAKKYVYDDDFENLYEHDGDVFMKQKIDMNIVLGSVIGNVDVDNYSFTVYNQYWNDDLLSNIIIPNNIESLHKNLQVKLSNFTVLDPQIESSTKRKIDDTEIVDREKEKHVKLDDF</sequence>
<proteinExistence type="predicted"/>
<name>A0ACA9MH06_9GLOM</name>
<evidence type="ECO:0000313" key="1">
    <source>
        <dbReference type="EMBL" id="CAG8592053.1"/>
    </source>
</evidence>
<evidence type="ECO:0000313" key="2">
    <source>
        <dbReference type="Proteomes" id="UP000789702"/>
    </source>
</evidence>
<reference evidence="1" key="1">
    <citation type="submission" date="2021-06" db="EMBL/GenBank/DDBJ databases">
        <authorList>
            <person name="Kallberg Y."/>
            <person name="Tangrot J."/>
            <person name="Rosling A."/>
        </authorList>
    </citation>
    <scope>NUCLEOTIDE SEQUENCE</scope>
    <source>
        <strain evidence="1">IL203A</strain>
    </source>
</reference>
<comment type="caution">
    <text evidence="1">The sequence shown here is derived from an EMBL/GenBank/DDBJ whole genome shotgun (WGS) entry which is preliminary data.</text>
</comment>
<keyword evidence="2" id="KW-1185">Reference proteome</keyword>
<dbReference type="Proteomes" id="UP000789702">
    <property type="component" value="Unassembled WGS sequence"/>
</dbReference>
<dbReference type="EMBL" id="CAJVPU010009175">
    <property type="protein sequence ID" value="CAG8592053.1"/>
    <property type="molecule type" value="Genomic_DNA"/>
</dbReference>
<accession>A0ACA9MH06</accession>